<evidence type="ECO:0000313" key="1">
    <source>
        <dbReference type="EMBL" id="BBZ79456.1"/>
    </source>
</evidence>
<organism evidence="1 2">
    <name type="scientific">Mycolicibacterium anyangense</name>
    <dbReference type="NCBI Taxonomy" id="1431246"/>
    <lineage>
        <taxon>Bacteria</taxon>
        <taxon>Bacillati</taxon>
        <taxon>Actinomycetota</taxon>
        <taxon>Actinomycetes</taxon>
        <taxon>Mycobacteriales</taxon>
        <taxon>Mycobacteriaceae</taxon>
        <taxon>Mycolicibacterium</taxon>
    </lineage>
</organism>
<evidence type="ECO:0000313" key="2">
    <source>
        <dbReference type="Proteomes" id="UP000467249"/>
    </source>
</evidence>
<dbReference type="Pfam" id="PF11829">
    <property type="entry name" value="DUF3349"/>
    <property type="match status" value="1"/>
</dbReference>
<keyword evidence="2" id="KW-1185">Reference proteome</keyword>
<dbReference type="InterPro" id="IPR044918">
    <property type="entry name" value="DUF3349_helical"/>
</dbReference>
<gene>
    <name evidence="1" type="ORF">MANY_47930</name>
</gene>
<reference evidence="1 2" key="1">
    <citation type="journal article" date="2019" name="Emerg. Microbes Infect.">
        <title>Comprehensive subspecies identification of 175 nontuberculous mycobacteria species based on 7547 genomic profiles.</title>
        <authorList>
            <person name="Matsumoto Y."/>
            <person name="Kinjo T."/>
            <person name="Motooka D."/>
            <person name="Nabeya D."/>
            <person name="Jung N."/>
            <person name="Uechi K."/>
            <person name="Horii T."/>
            <person name="Iida T."/>
            <person name="Fujita J."/>
            <person name="Nakamura S."/>
        </authorList>
    </citation>
    <scope>NUCLEOTIDE SEQUENCE [LARGE SCALE GENOMIC DNA]</scope>
    <source>
        <strain evidence="1 2">JCM 30275</strain>
    </source>
</reference>
<protein>
    <recommendedName>
        <fullName evidence="3">DUF3349 domain-containing protein</fullName>
    </recommendedName>
</protein>
<dbReference type="InterPro" id="IPR021784">
    <property type="entry name" value="DUF3349"/>
</dbReference>
<dbReference type="Proteomes" id="UP000467249">
    <property type="component" value="Chromosome"/>
</dbReference>
<dbReference type="EMBL" id="AP022620">
    <property type="protein sequence ID" value="BBZ79456.1"/>
    <property type="molecule type" value="Genomic_DNA"/>
</dbReference>
<accession>A0A6N4WBR3</accession>
<name>A0A6N4WBR3_9MYCO</name>
<sequence>MTNFITKIVAWIKSGYPDGVPRPDQVPLFALLRRRLTDEEVTAVAQTLLDGGEFDHVDIGVLITRITDELPATEDIERVRANLATHGWPLDDPRDSEDAE</sequence>
<dbReference type="KEGG" id="many:MANY_47930"/>
<evidence type="ECO:0008006" key="3">
    <source>
        <dbReference type="Google" id="ProtNLM"/>
    </source>
</evidence>
<proteinExistence type="predicted"/>
<dbReference type="AlphaFoldDB" id="A0A6N4WBR3"/>
<dbReference type="RefSeq" id="WP_163806665.1">
    <property type="nucleotide sequence ID" value="NZ_AP022620.1"/>
</dbReference>
<dbReference type="Gene3D" id="1.10.150.430">
    <property type="entry name" value="DUF3349, helical bundle"/>
    <property type="match status" value="1"/>
</dbReference>